<keyword evidence="4" id="KW-1003">Cell membrane</keyword>
<dbReference type="NCBIfam" id="NF007739">
    <property type="entry name" value="PRK10419.1"/>
    <property type="match status" value="2"/>
</dbReference>
<dbReference type="PANTHER" id="PTHR43297:SF2">
    <property type="entry name" value="DIPEPTIDE TRANSPORT ATP-BINDING PROTEIN DPPD"/>
    <property type="match status" value="1"/>
</dbReference>
<evidence type="ECO:0000256" key="4">
    <source>
        <dbReference type="ARBA" id="ARBA00022475"/>
    </source>
</evidence>
<keyword evidence="3" id="KW-0813">Transport</keyword>
<dbReference type="InterPro" id="IPR013563">
    <property type="entry name" value="Oligopep_ABC_C"/>
</dbReference>
<dbReference type="RefSeq" id="WP_167929001.1">
    <property type="nucleotide sequence ID" value="NZ_JAATVY010000045.1"/>
</dbReference>
<dbReference type="Gene3D" id="3.40.50.300">
    <property type="entry name" value="P-loop containing nucleotide triphosphate hydrolases"/>
    <property type="match status" value="2"/>
</dbReference>
<comment type="caution">
    <text evidence="9">The sequence shown here is derived from an EMBL/GenBank/DDBJ whole genome shotgun (WGS) entry which is preliminary data.</text>
</comment>
<reference evidence="9 10" key="1">
    <citation type="submission" date="2020-03" db="EMBL/GenBank/DDBJ databases">
        <title>WGS of the type strain of Planosporangium spp.</title>
        <authorList>
            <person name="Thawai C."/>
        </authorList>
    </citation>
    <scope>NUCLEOTIDE SEQUENCE [LARGE SCALE GENOMIC DNA]</scope>
    <source>
        <strain evidence="9 10">TBRC 5610</strain>
    </source>
</reference>
<dbReference type="CDD" id="cd03257">
    <property type="entry name" value="ABC_NikE_OppD_transporters"/>
    <property type="match status" value="2"/>
</dbReference>
<dbReference type="EMBL" id="JAATVY010000045">
    <property type="protein sequence ID" value="NJC74096.1"/>
    <property type="molecule type" value="Genomic_DNA"/>
</dbReference>
<keyword evidence="10" id="KW-1185">Reference proteome</keyword>
<evidence type="ECO:0000313" key="10">
    <source>
        <dbReference type="Proteomes" id="UP000722989"/>
    </source>
</evidence>
<dbReference type="InterPro" id="IPR050388">
    <property type="entry name" value="ABC_Ni/Peptide_Import"/>
</dbReference>
<evidence type="ECO:0000259" key="8">
    <source>
        <dbReference type="PROSITE" id="PS50893"/>
    </source>
</evidence>
<dbReference type="SMART" id="SM00382">
    <property type="entry name" value="AAA"/>
    <property type="match status" value="2"/>
</dbReference>
<evidence type="ECO:0000256" key="1">
    <source>
        <dbReference type="ARBA" id="ARBA00004202"/>
    </source>
</evidence>
<dbReference type="SUPFAM" id="SSF52540">
    <property type="entry name" value="P-loop containing nucleoside triphosphate hydrolases"/>
    <property type="match status" value="2"/>
</dbReference>
<gene>
    <name evidence="9" type="ORF">HC031_30940</name>
</gene>
<keyword evidence="7" id="KW-0472">Membrane</keyword>
<dbReference type="GO" id="GO:0005524">
    <property type="term" value="F:ATP binding"/>
    <property type="evidence" value="ECO:0007669"/>
    <property type="project" value="UniProtKB-KW"/>
</dbReference>
<comment type="subcellular location">
    <subcellularLocation>
        <location evidence="1">Cell membrane</location>
        <topology evidence="1">Peripheral membrane protein</topology>
    </subcellularLocation>
</comment>
<dbReference type="InterPro" id="IPR017871">
    <property type="entry name" value="ABC_transporter-like_CS"/>
</dbReference>
<keyword evidence="5" id="KW-0547">Nucleotide-binding</keyword>
<name>A0ABX0Y7P0_9ACTN</name>
<dbReference type="NCBIfam" id="NF008453">
    <property type="entry name" value="PRK11308.1"/>
    <property type="match status" value="2"/>
</dbReference>
<dbReference type="InterPro" id="IPR003439">
    <property type="entry name" value="ABC_transporter-like_ATP-bd"/>
</dbReference>
<evidence type="ECO:0000256" key="3">
    <source>
        <dbReference type="ARBA" id="ARBA00022448"/>
    </source>
</evidence>
<comment type="similarity">
    <text evidence="2">Belongs to the ABC transporter superfamily.</text>
</comment>
<keyword evidence="6 9" id="KW-0067">ATP-binding</keyword>
<evidence type="ECO:0000256" key="6">
    <source>
        <dbReference type="ARBA" id="ARBA00022840"/>
    </source>
</evidence>
<evidence type="ECO:0000256" key="5">
    <source>
        <dbReference type="ARBA" id="ARBA00022741"/>
    </source>
</evidence>
<dbReference type="PROSITE" id="PS00211">
    <property type="entry name" value="ABC_TRANSPORTER_1"/>
    <property type="match status" value="2"/>
</dbReference>
<evidence type="ECO:0000313" key="9">
    <source>
        <dbReference type="EMBL" id="NJC74096.1"/>
    </source>
</evidence>
<sequence length="576" mass="61955">MTTSTSAPHLVTAGRSPLLSVAGLAVEFEVDGETREAVHDVALELRRGRVLALVGESGSGKSVTAMATLGLLPATAKVRGSITLDGTELVGADPQRLRDVRGGRIGTIFQEPMTALNPVFTIGYQIAEAIRAHRDVTRSVATERVRDLLATVGLDEPDRVARSYPHELSGGQLQRAMIAMAISCDPVLLIADEPTTALDVTVQAGILELLRDLRSRLDMAILLITHDMGVVADIADDVVVLRDGRVVERTAAAELFTDPRHEYTRTLLRAVPRLPDLRLAEPEPAEPATPVPEAAGVEPAVLLRNLVVEYPGRSRGRRVRAVDDVSLHIDPGEVVGLVGESGSGKSTIGRTLAGLVPAASGTVTVTGLDIGRAAGRVFHGRELRRIRARMGIVFQDPASSLNPRRTVGTSIAEPLSLHTDLGADDRRRRVDELLEAVGLPPELRDRYPHEMSGGQRQRVAIARAVALNPALLIADEPTSALDVSVQARILELFRSVQRQFGFACLFISHDLAVVEQLADRVVVLRRGRIVEQGPAATVLRTPRHPYTSQLLAAAPVADPAQQALRRAAWRRLTSPG</sequence>
<feature type="domain" description="ABC transporter" evidence="8">
    <location>
        <begin position="301"/>
        <end position="551"/>
    </location>
</feature>
<dbReference type="PROSITE" id="PS50893">
    <property type="entry name" value="ABC_TRANSPORTER_2"/>
    <property type="match status" value="2"/>
</dbReference>
<proteinExistence type="inferred from homology"/>
<dbReference type="Pfam" id="PF00005">
    <property type="entry name" value="ABC_tran"/>
    <property type="match status" value="2"/>
</dbReference>
<dbReference type="InterPro" id="IPR027417">
    <property type="entry name" value="P-loop_NTPase"/>
</dbReference>
<dbReference type="Pfam" id="PF08352">
    <property type="entry name" value="oligo_HPY"/>
    <property type="match status" value="2"/>
</dbReference>
<protein>
    <submittedName>
        <fullName evidence="9">ABC transporter ATP-binding protein</fullName>
    </submittedName>
</protein>
<dbReference type="PANTHER" id="PTHR43297">
    <property type="entry name" value="OLIGOPEPTIDE TRANSPORT ATP-BINDING PROTEIN APPD"/>
    <property type="match status" value="1"/>
</dbReference>
<dbReference type="Proteomes" id="UP000722989">
    <property type="component" value="Unassembled WGS sequence"/>
</dbReference>
<dbReference type="InterPro" id="IPR003593">
    <property type="entry name" value="AAA+_ATPase"/>
</dbReference>
<feature type="domain" description="ABC transporter" evidence="8">
    <location>
        <begin position="19"/>
        <end position="268"/>
    </location>
</feature>
<accession>A0ABX0Y7P0</accession>
<organism evidence="9 10">
    <name type="scientific">Planosporangium thailandense</name>
    <dbReference type="NCBI Taxonomy" id="765197"/>
    <lineage>
        <taxon>Bacteria</taxon>
        <taxon>Bacillati</taxon>
        <taxon>Actinomycetota</taxon>
        <taxon>Actinomycetes</taxon>
        <taxon>Micromonosporales</taxon>
        <taxon>Micromonosporaceae</taxon>
        <taxon>Planosporangium</taxon>
    </lineage>
</organism>
<evidence type="ECO:0000256" key="7">
    <source>
        <dbReference type="ARBA" id="ARBA00023136"/>
    </source>
</evidence>
<evidence type="ECO:0000256" key="2">
    <source>
        <dbReference type="ARBA" id="ARBA00005417"/>
    </source>
</evidence>